<gene>
    <name evidence="1" type="ORF">Ark11_0658</name>
</gene>
<dbReference type="RefSeq" id="WP_092342919.1">
    <property type="nucleotide sequence ID" value="NZ_FLSL01000085.1"/>
</dbReference>
<dbReference type="OrthoDB" id="9785423at2"/>
<accession>A0A0S4M5H5</accession>
<dbReference type="EMBL" id="LN906597">
    <property type="protein sequence ID" value="CUT17494.1"/>
    <property type="molecule type" value="Genomic_DNA"/>
</dbReference>
<dbReference type="GO" id="GO:0016787">
    <property type="term" value="F:hydrolase activity"/>
    <property type="evidence" value="ECO:0007669"/>
    <property type="project" value="UniProtKB-KW"/>
</dbReference>
<dbReference type="InterPro" id="IPR036412">
    <property type="entry name" value="HAD-like_sf"/>
</dbReference>
<evidence type="ECO:0000313" key="1">
    <source>
        <dbReference type="EMBL" id="CUT17494.1"/>
    </source>
</evidence>
<dbReference type="PATRIC" id="fig|1561003.3.peg.662"/>
<reference evidence="2" key="1">
    <citation type="submission" date="2015-11" db="EMBL/GenBank/DDBJ databases">
        <authorList>
            <person name="Seth-Smith H.M.B."/>
        </authorList>
    </citation>
    <scope>NUCLEOTIDE SEQUENCE [LARGE SCALE GENOMIC DNA]</scope>
    <source>
        <strain evidence="2">2013Ark11</strain>
    </source>
</reference>
<organism evidence="1 2">
    <name type="scientific">Candidatus Ichthyocystis hellenicum</name>
    <dbReference type="NCBI Taxonomy" id="1561003"/>
    <lineage>
        <taxon>Bacteria</taxon>
        <taxon>Pseudomonadati</taxon>
        <taxon>Pseudomonadota</taxon>
        <taxon>Betaproteobacteria</taxon>
        <taxon>Burkholderiales</taxon>
        <taxon>Candidatus Ichthyocystis</taxon>
    </lineage>
</organism>
<protein>
    <submittedName>
        <fullName evidence="1">Putative hydrolase, HAD domain</fullName>
    </submittedName>
</protein>
<keyword evidence="2" id="KW-1185">Reference proteome</keyword>
<dbReference type="AlphaFoldDB" id="A0A0S4M5H5"/>
<sequence length="283" mass="32251">MDKTIAIVFDFDDTLANDSTSNYLRLHGVSPSTFWKQEVQKLVDRNWDFALAWIYVIMNHRKFNPNLLTLESLKSFSKKVKFFPGVKEIFGHIRSYVASIRADNKINVEFYIISSGIGTIIENCAISNEFTDIWSTNLLFDAEGNPIFIKNIVSFTEKTKFLFQIHKGIVGNRFKNQPFAVNEYIPNKNRKIPFENIIFIGDGYTDIPCFSVVKKFGGKSICVYGGEEEIGENKAAILIKEGRVTRSVLADYRPNSPLHELLLDSIHQIATSQTMVKAMINDD</sequence>
<dbReference type="STRING" id="1561003.Ark11_0658"/>
<proteinExistence type="predicted"/>
<dbReference type="SUPFAM" id="SSF56784">
    <property type="entry name" value="HAD-like"/>
    <property type="match status" value="1"/>
</dbReference>
<dbReference type="Proteomes" id="UP000198651">
    <property type="component" value="Chromosome I"/>
</dbReference>
<name>A0A0S4M5H5_9BURK</name>
<dbReference type="InterPro" id="IPR023214">
    <property type="entry name" value="HAD_sf"/>
</dbReference>
<keyword evidence="1" id="KW-0378">Hydrolase</keyword>
<evidence type="ECO:0000313" key="2">
    <source>
        <dbReference type="Proteomes" id="UP000198651"/>
    </source>
</evidence>
<dbReference type="Gene3D" id="3.40.50.1000">
    <property type="entry name" value="HAD superfamily/HAD-like"/>
    <property type="match status" value="1"/>
</dbReference>